<dbReference type="InterPro" id="IPR014721">
    <property type="entry name" value="Ribsml_uS5_D2-typ_fold_subgr"/>
</dbReference>
<comment type="subunit">
    <text evidence="9 10">Homohexamer. Organized in a ring with a central cavity.</text>
</comment>
<dbReference type="PIRSF" id="PIRSF001174">
    <property type="entry name" value="Lon_proteas"/>
    <property type="match status" value="1"/>
</dbReference>
<comment type="induction">
    <text evidence="9">By heat shock.</text>
</comment>
<dbReference type="InterPro" id="IPR046336">
    <property type="entry name" value="Lon_prtase_N_sf"/>
</dbReference>
<dbReference type="InterPro" id="IPR003111">
    <property type="entry name" value="Lon_prtase_N"/>
</dbReference>
<dbReference type="SUPFAM" id="SSF54211">
    <property type="entry name" value="Ribosomal protein S5 domain 2-like"/>
    <property type="match status" value="1"/>
</dbReference>
<dbReference type="InterPro" id="IPR015947">
    <property type="entry name" value="PUA-like_sf"/>
</dbReference>
<dbReference type="InterPro" id="IPR003593">
    <property type="entry name" value="AAA+_ATPase"/>
</dbReference>
<dbReference type="InterPro" id="IPR020568">
    <property type="entry name" value="Ribosomal_Su5_D2-typ_SF"/>
</dbReference>
<keyword evidence="7 9" id="KW-0067">ATP-binding</keyword>
<evidence type="ECO:0000256" key="7">
    <source>
        <dbReference type="ARBA" id="ARBA00022840"/>
    </source>
</evidence>
<dbReference type="SMART" id="SM00464">
    <property type="entry name" value="LON"/>
    <property type="match status" value="1"/>
</dbReference>
<dbReference type="HAMAP" id="MF_01973">
    <property type="entry name" value="lon_bact"/>
    <property type="match status" value="1"/>
</dbReference>
<dbReference type="SUPFAM" id="SSF88697">
    <property type="entry name" value="PUA domain-like"/>
    <property type="match status" value="1"/>
</dbReference>
<evidence type="ECO:0000256" key="11">
    <source>
        <dbReference type="PROSITE-ProRule" id="PRU01122"/>
    </source>
</evidence>
<evidence type="ECO:0000256" key="3">
    <source>
        <dbReference type="ARBA" id="ARBA00022670"/>
    </source>
</evidence>
<evidence type="ECO:0000256" key="6">
    <source>
        <dbReference type="ARBA" id="ARBA00022825"/>
    </source>
</evidence>
<keyword evidence="3 9" id="KW-0645">Protease</keyword>
<dbReference type="PRINTS" id="PR00830">
    <property type="entry name" value="ENDOLAPTASE"/>
</dbReference>
<dbReference type="Gene3D" id="1.20.5.5270">
    <property type="match status" value="1"/>
</dbReference>
<evidence type="ECO:0000256" key="8">
    <source>
        <dbReference type="ARBA" id="ARBA00023016"/>
    </source>
</evidence>
<feature type="binding site" evidence="9">
    <location>
        <begin position="363"/>
        <end position="370"/>
    </location>
    <ligand>
        <name>ATP</name>
        <dbReference type="ChEBI" id="CHEBI:30616"/>
    </ligand>
</feature>
<organism evidence="15 16">
    <name type="scientific">Streptomyces johnsoniae</name>
    <dbReference type="NCBI Taxonomy" id="3075532"/>
    <lineage>
        <taxon>Bacteria</taxon>
        <taxon>Bacillati</taxon>
        <taxon>Actinomycetota</taxon>
        <taxon>Actinomycetes</taxon>
        <taxon>Kitasatosporales</taxon>
        <taxon>Streptomycetaceae</taxon>
        <taxon>Streptomyces</taxon>
    </lineage>
</organism>
<reference evidence="16" key="1">
    <citation type="submission" date="2023-07" db="EMBL/GenBank/DDBJ databases">
        <title>30 novel species of actinomycetes from the DSMZ collection.</title>
        <authorList>
            <person name="Nouioui I."/>
        </authorList>
    </citation>
    <scope>NUCLEOTIDE SEQUENCE [LARGE SCALE GENOMIC DNA]</scope>
    <source>
        <strain evidence="16">DSM 41886</strain>
    </source>
</reference>
<feature type="active site" evidence="9 11">
    <location>
        <position position="695"/>
    </location>
</feature>
<evidence type="ECO:0000259" key="14">
    <source>
        <dbReference type="PROSITE" id="PS51787"/>
    </source>
</evidence>
<name>A0ABU2SE17_9ACTN</name>
<dbReference type="GO" id="GO:0004252">
    <property type="term" value="F:serine-type endopeptidase activity"/>
    <property type="evidence" value="ECO:0007669"/>
    <property type="project" value="UniProtKB-EC"/>
</dbReference>
<evidence type="ECO:0000313" key="16">
    <source>
        <dbReference type="Proteomes" id="UP001183615"/>
    </source>
</evidence>
<dbReference type="InterPro" id="IPR027543">
    <property type="entry name" value="Lon_bac"/>
</dbReference>
<keyword evidence="2 9" id="KW-0963">Cytoplasm</keyword>
<evidence type="ECO:0000256" key="12">
    <source>
        <dbReference type="RuleBase" id="RU000591"/>
    </source>
</evidence>
<dbReference type="InterPro" id="IPR008268">
    <property type="entry name" value="Peptidase_S16_AS"/>
</dbReference>
<protein>
    <recommendedName>
        <fullName evidence="9 10">Lon protease</fullName>
        <ecNumber evidence="9 10">3.4.21.53</ecNumber>
    </recommendedName>
    <alternativeName>
        <fullName evidence="9">ATP-dependent protease La</fullName>
    </alternativeName>
</protein>
<dbReference type="Pfam" id="PF00004">
    <property type="entry name" value="AAA"/>
    <property type="match status" value="1"/>
</dbReference>
<dbReference type="Gene3D" id="3.30.230.10">
    <property type="match status" value="1"/>
</dbReference>
<feature type="domain" description="Lon N-terminal" evidence="14">
    <location>
        <begin position="10"/>
        <end position="201"/>
    </location>
</feature>
<keyword evidence="16" id="KW-1185">Reference proteome</keyword>
<feature type="domain" description="Lon proteolytic" evidence="13">
    <location>
        <begin position="605"/>
        <end position="789"/>
    </location>
</feature>
<comment type="catalytic activity">
    <reaction evidence="9 10 11">
        <text>Hydrolysis of proteins in presence of ATP.</text>
        <dbReference type="EC" id="3.4.21.53"/>
    </reaction>
</comment>
<comment type="similarity">
    <text evidence="9 10 11 12">Belongs to the peptidase S16 family.</text>
</comment>
<dbReference type="Pfam" id="PF22667">
    <property type="entry name" value="Lon_lid"/>
    <property type="match status" value="1"/>
</dbReference>
<dbReference type="CDD" id="cd19500">
    <property type="entry name" value="RecA-like_Lon"/>
    <property type="match status" value="1"/>
</dbReference>
<evidence type="ECO:0000256" key="4">
    <source>
        <dbReference type="ARBA" id="ARBA00022741"/>
    </source>
</evidence>
<dbReference type="PROSITE" id="PS01046">
    <property type="entry name" value="LON_SER"/>
    <property type="match status" value="1"/>
</dbReference>
<dbReference type="InterPro" id="IPR008269">
    <property type="entry name" value="Lon_proteolytic"/>
</dbReference>
<dbReference type="EMBL" id="JAVREV010000028">
    <property type="protein sequence ID" value="MDT0447221.1"/>
    <property type="molecule type" value="Genomic_DNA"/>
</dbReference>
<dbReference type="PANTHER" id="PTHR10046">
    <property type="entry name" value="ATP DEPENDENT LON PROTEASE FAMILY MEMBER"/>
    <property type="match status" value="1"/>
</dbReference>
<evidence type="ECO:0000256" key="1">
    <source>
        <dbReference type="ARBA" id="ARBA00004496"/>
    </source>
</evidence>
<keyword evidence="6 9" id="KW-0720">Serine protease</keyword>
<keyword evidence="5 9" id="KW-0378">Hydrolase</keyword>
<dbReference type="InterPro" id="IPR004815">
    <property type="entry name" value="Lon_bac/euk-typ"/>
</dbReference>
<keyword evidence="4 9" id="KW-0547">Nucleotide-binding</keyword>
<evidence type="ECO:0000256" key="2">
    <source>
        <dbReference type="ARBA" id="ARBA00022490"/>
    </source>
</evidence>
<dbReference type="SUPFAM" id="SSF52540">
    <property type="entry name" value="P-loop containing nucleoside triphosphate hydrolases"/>
    <property type="match status" value="1"/>
</dbReference>
<comment type="subcellular location">
    <subcellularLocation>
        <location evidence="1 9 10">Cytoplasm</location>
    </subcellularLocation>
</comment>
<evidence type="ECO:0000259" key="13">
    <source>
        <dbReference type="PROSITE" id="PS51786"/>
    </source>
</evidence>
<dbReference type="SMART" id="SM00382">
    <property type="entry name" value="AAA"/>
    <property type="match status" value="1"/>
</dbReference>
<dbReference type="Gene3D" id="2.30.130.40">
    <property type="entry name" value="LON domain-like"/>
    <property type="match status" value="1"/>
</dbReference>
<dbReference type="Gene3D" id="1.20.58.1480">
    <property type="match status" value="1"/>
</dbReference>
<dbReference type="Pfam" id="PF05362">
    <property type="entry name" value="Lon_C"/>
    <property type="match status" value="1"/>
</dbReference>
<dbReference type="InterPro" id="IPR054594">
    <property type="entry name" value="Lon_lid"/>
</dbReference>
<sequence>MTSTLDVLTLPVLPLDDEVVLPGMVVPLELSDAEVRAAVEAAQVAAPDGEKPRLLLVPRVDGRYADIGVLGRVEQVGRLADGDPGALVRGVRRVRIGSGTTGPGAALWVEGTAVEETAPSPLPGAVAELAKEYKALTTNWLRKRGAWQVVDRVQQIEDIGLLADNAGYLPFLGTEQRVTLLRTTDPVERLKLAVSLLSEHLAEQDVAESIAKDVQDGVDKQQREFLLRRQLEAVRKELAELNGDAADEGEDYRARVEAADLPQKVREAALKEVDKLERSSDASPEGSWIRTWLDTVLDLPWQTRTEDAYDIPGAKAVLDADHAGLDDVKERITEYLAVRKRRGDRGLGVIGGRRGGAVLALVGPPGVGKTSLGESVARAMGRNFVRVALGGVRDEAEIRGHRRTYVGALPGRIVRAIKEAGSMNPVVLLDEIDKVGSDYRGDPSAALLEVLDPAQNHTFRDHYLEVELDLSDVVFLATANVLEAIPQPLLDRMDLVRLDGYTEDEKVTIARDHLLPRQIERTGLRPDEVTVQDAVLRKLAGEYTREAGVRSLERTVARLLRKVAARAELGELTLPCTVTEADLRGLIGRPHHTPEAAQEPAERRTAVPGVATGLAVTGTGGDVLYIEASLADPETGGAGLTLTGQLGDVMKESGQIALSYLRSRGAELELPVGDLKERGVHLHVPAGAVPKDGPSAGITMTTALASLLSGRQVRTDVAMTGEVSLTGRVLPIGGVKQKLLAAHRAGLTTVIIPKRNEPDLDDVPEEVLATLDVHPVADVRQVLDLALTPAGTPVAVAA</sequence>
<dbReference type="InterPro" id="IPR027065">
    <property type="entry name" value="Lon_Prtase"/>
</dbReference>
<dbReference type="EC" id="3.4.21.53" evidence="9 10"/>
<comment type="caution">
    <text evidence="15">The sequence shown here is derived from an EMBL/GenBank/DDBJ whole genome shotgun (WGS) entry which is preliminary data.</text>
</comment>
<dbReference type="Pfam" id="PF02190">
    <property type="entry name" value="LON_substr_bdg"/>
    <property type="match status" value="1"/>
</dbReference>
<dbReference type="InterPro" id="IPR003959">
    <property type="entry name" value="ATPase_AAA_core"/>
</dbReference>
<evidence type="ECO:0000256" key="9">
    <source>
        <dbReference type="HAMAP-Rule" id="MF_01973"/>
    </source>
</evidence>
<dbReference type="Proteomes" id="UP001183615">
    <property type="component" value="Unassembled WGS sequence"/>
</dbReference>
<comment type="function">
    <text evidence="9">ATP-dependent serine protease that mediates the selective degradation of mutant and abnormal proteins as well as certain short-lived regulatory proteins. Required for cellular homeostasis and for survival from DNA damage and developmental changes induced by stress. Degrades polypeptides processively to yield small peptide fragments that are 5 to 10 amino acids long. Binds to DNA in a double-stranded, site-specific manner.</text>
</comment>
<evidence type="ECO:0000313" key="15">
    <source>
        <dbReference type="EMBL" id="MDT0447221.1"/>
    </source>
</evidence>
<accession>A0ABU2SE17</accession>
<proteinExistence type="evidence at transcript level"/>
<dbReference type="NCBIfam" id="TIGR00763">
    <property type="entry name" value="lon"/>
    <property type="match status" value="1"/>
</dbReference>
<keyword evidence="8 9" id="KW-0346">Stress response</keyword>
<dbReference type="PROSITE" id="PS51787">
    <property type="entry name" value="LON_N"/>
    <property type="match status" value="1"/>
</dbReference>
<dbReference type="PROSITE" id="PS51786">
    <property type="entry name" value="LON_PROTEOLYTIC"/>
    <property type="match status" value="1"/>
</dbReference>
<gene>
    <name evidence="9 15" type="primary">lon</name>
    <name evidence="15" type="ORF">RM779_32195</name>
</gene>
<dbReference type="Gene3D" id="3.40.50.300">
    <property type="entry name" value="P-loop containing nucleotide triphosphate hydrolases"/>
    <property type="match status" value="1"/>
</dbReference>
<evidence type="ECO:0000256" key="5">
    <source>
        <dbReference type="ARBA" id="ARBA00022801"/>
    </source>
</evidence>
<feature type="active site" evidence="9 11">
    <location>
        <position position="738"/>
    </location>
</feature>
<dbReference type="Gene3D" id="1.10.8.60">
    <property type="match status" value="1"/>
</dbReference>
<dbReference type="RefSeq" id="WP_311621341.1">
    <property type="nucleotide sequence ID" value="NZ_JAVREV010000028.1"/>
</dbReference>
<dbReference type="InterPro" id="IPR027417">
    <property type="entry name" value="P-loop_NTPase"/>
</dbReference>
<evidence type="ECO:0000256" key="10">
    <source>
        <dbReference type="PIRNR" id="PIRNR001174"/>
    </source>
</evidence>